<dbReference type="Proteomes" id="UP001500218">
    <property type="component" value="Unassembled WGS sequence"/>
</dbReference>
<dbReference type="InterPro" id="IPR002931">
    <property type="entry name" value="Transglutaminase-like"/>
</dbReference>
<dbReference type="SUPFAM" id="SSF54001">
    <property type="entry name" value="Cysteine proteinases"/>
    <property type="match status" value="1"/>
</dbReference>
<proteinExistence type="predicted"/>
<dbReference type="InterPro" id="IPR052901">
    <property type="entry name" value="Bact_TGase-like"/>
</dbReference>
<keyword evidence="2" id="KW-1133">Transmembrane helix</keyword>
<comment type="caution">
    <text evidence="4">The sequence shown here is derived from an EMBL/GenBank/DDBJ whole genome shotgun (WGS) entry which is preliminary data.</text>
</comment>
<dbReference type="PANTHER" id="PTHR42736:SF1">
    <property type="entry name" value="PROTEIN-GLUTAMINE GAMMA-GLUTAMYLTRANSFERASE"/>
    <property type="match status" value="1"/>
</dbReference>
<accession>A0ABP4Y9C9</accession>
<sequence>MVRSRLAGALVPAVVVAGLVSLSGLAAGRVYSGVLLPQLVTGAALGAVLISLLLRRAPSWLVAPVSVLALVGYLLFAIQVSAASALVTGPLPELARDAARNAVPRLLTALIPVEPQPDTVLAPVVLAWLAALGGAELTARLRRPALGLLPPLLLYGGALVLVGPNAGVVIWQPLLFAVLAAVSLAIAGPPAQRGVDTGPVAGAGPAPVPFALRLRTATGLGAGLVAVLALVALVAPFVARAVVRTPTDPRVYVAPPSLDILDQNPLMRVAGWATNPRQHLFDVTMTGDLPATSAPSTGAASEGDDPTPDAHDTRMRLAVLSDWDGVTWHVGGDYLSAGRVLPDPEPAPGGDGQSDAAPGTPREISQRVTIADLNGRLLPAIAAPHRVDGVRVAYDPLTSTMIRPDGLTSGVSYSVDSVNPAVDVNLLPAADVPSGAAVARYLAVGDTVPTDLTSFAEKITNGAGSPYLRAQALETFLAEHYAYTADAPSGHAYPNLRFFLLQPTRLGGQRGTSEQFAASFAALARLVGLPSRVVVGFHVPAKGGTVRAANGIAWPEVLFAGVGWVPFDPMPAPKSKPQPIDEEFIPKLKPPSEPPVTVDPPQQSASASAPNRSLAAAPLVDGNRAGLIWGGVGGGLTLLLVVVVLALFLLRASRHRAHVAGSPPERVLGAWDEVGDALTLAGLPPPDHLSAREVASYAADVAAVFPRRQHTRHPRPAAPPLDDLADAVNAVGFAGGAIGGVGDGDDAAADAAVRTAAEYTAALRARRPWWRRLLWRVDPRPLRRR</sequence>
<dbReference type="InterPro" id="IPR021878">
    <property type="entry name" value="TgpA_N"/>
</dbReference>
<keyword evidence="5" id="KW-1185">Reference proteome</keyword>
<feature type="domain" description="Transglutaminase-like" evidence="3">
    <location>
        <begin position="505"/>
        <end position="571"/>
    </location>
</feature>
<feature type="region of interest" description="Disordered" evidence="1">
    <location>
        <begin position="339"/>
        <end position="361"/>
    </location>
</feature>
<evidence type="ECO:0000256" key="2">
    <source>
        <dbReference type="SAM" id="Phobius"/>
    </source>
</evidence>
<keyword evidence="2" id="KW-0472">Membrane</keyword>
<feature type="compositionally biased region" description="Low complexity" evidence="1">
    <location>
        <begin position="290"/>
        <end position="301"/>
    </location>
</feature>
<dbReference type="EMBL" id="BAAALT010000061">
    <property type="protein sequence ID" value="GAA1801853.1"/>
    <property type="molecule type" value="Genomic_DNA"/>
</dbReference>
<feature type="transmembrane region" description="Helical" evidence="2">
    <location>
        <begin position="36"/>
        <end position="54"/>
    </location>
</feature>
<dbReference type="Pfam" id="PF11992">
    <property type="entry name" value="TgpA_N"/>
    <property type="match status" value="1"/>
</dbReference>
<protein>
    <recommendedName>
        <fullName evidence="3">Transglutaminase-like domain-containing protein</fullName>
    </recommendedName>
</protein>
<evidence type="ECO:0000256" key="1">
    <source>
        <dbReference type="SAM" id="MobiDB-lite"/>
    </source>
</evidence>
<name>A0ABP4Y9C9_9ACTN</name>
<feature type="transmembrane region" description="Helical" evidence="2">
    <location>
        <begin position="627"/>
        <end position="650"/>
    </location>
</feature>
<dbReference type="Gene3D" id="3.10.620.30">
    <property type="match status" value="1"/>
</dbReference>
<keyword evidence="2" id="KW-0812">Transmembrane</keyword>
<dbReference type="Pfam" id="PF01841">
    <property type="entry name" value="Transglut_core"/>
    <property type="match status" value="1"/>
</dbReference>
<feature type="transmembrane region" description="Helical" evidence="2">
    <location>
        <begin position="220"/>
        <end position="239"/>
    </location>
</feature>
<dbReference type="SMART" id="SM00460">
    <property type="entry name" value="TGc"/>
    <property type="match status" value="1"/>
</dbReference>
<dbReference type="InterPro" id="IPR038765">
    <property type="entry name" value="Papain-like_cys_pep_sf"/>
</dbReference>
<feature type="region of interest" description="Disordered" evidence="1">
    <location>
        <begin position="287"/>
        <end position="311"/>
    </location>
</feature>
<feature type="transmembrane region" description="Helical" evidence="2">
    <location>
        <begin position="61"/>
        <end position="87"/>
    </location>
</feature>
<evidence type="ECO:0000313" key="4">
    <source>
        <dbReference type="EMBL" id="GAA1801853.1"/>
    </source>
</evidence>
<evidence type="ECO:0000313" key="5">
    <source>
        <dbReference type="Proteomes" id="UP001500218"/>
    </source>
</evidence>
<feature type="compositionally biased region" description="Pro residues" evidence="1">
    <location>
        <begin position="588"/>
        <end position="598"/>
    </location>
</feature>
<feature type="transmembrane region" description="Helical" evidence="2">
    <location>
        <begin position="145"/>
        <end position="163"/>
    </location>
</feature>
<feature type="region of interest" description="Disordered" evidence="1">
    <location>
        <begin position="573"/>
        <end position="610"/>
    </location>
</feature>
<gene>
    <name evidence="4" type="ORF">GCM10009682_24670</name>
</gene>
<evidence type="ECO:0000259" key="3">
    <source>
        <dbReference type="SMART" id="SM00460"/>
    </source>
</evidence>
<organism evidence="4 5">
    <name type="scientific">Luedemannella flava</name>
    <dbReference type="NCBI Taxonomy" id="349316"/>
    <lineage>
        <taxon>Bacteria</taxon>
        <taxon>Bacillati</taxon>
        <taxon>Actinomycetota</taxon>
        <taxon>Actinomycetes</taxon>
        <taxon>Micromonosporales</taxon>
        <taxon>Micromonosporaceae</taxon>
        <taxon>Luedemannella</taxon>
    </lineage>
</organism>
<reference evidence="5" key="1">
    <citation type="journal article" date="2019" name="Int. J. Syst. Evol. Microbiol.">
        <title>The Global Catalogue of Microorganisms (GCM) 10K type strain sequencing project: providing services to taxonomists for standard genome sequencing and annotation.</title>
        <authorList>
            <consortium name="The Broad Institute Genomics Platform"/>
            <consortium name="The Broad Institute Genome Sequencing Center for Infectious Disease"/>
            <person name="Wu L."/>
            <person name="Ma J."/>
        </authorList>
    </citation>
    <scope>NUCLEOTIDE SEQUENCE [LARGE SCALE GENOMIC DNA]</scope>
    <source>
        <strain evidence="5">JCM 13250</strain>
    </source>
</reference>
<feature type="transmembrane region" description="Helical" evidence="2">
    <location>
        <begin position="120"/>
        <end position="138"/>
    </location>
</feature>
<dbReference type="PANTHER" id="PTHR42736">
    <property type="entry name" value="PROTEIN-GLUTAMINE GAMMA-GLUTAMYLTRANSFERASE"/>
    <property type="match status" value="1"/>
</dbReference>
<dbReference type="RefSeq" id="WP_344129738.1">
    <property type="nucleotide sequence ID" value="NZ_BAAALT010000061.1"/>
</dbReference>
<feature type="transmembrane region" description="Helical" evidence="2">
    <location>
        <begin position="169"/>
        <end position="187"/>
    </location>
</feature>